<feature type="chain" id="PRO_5041644649" evidence="1">
    <location>
        <begin position="28"/>
        <end position="509"/>
    </location>
</feature>
<evidence type="ECO:0000313" key="2">
    <source>
        <dbReference type="EMBL" id="KAK2715109.1"/>
    </source>
</evidence>
<name>A0AA88L6V2_ARTSF</name>
<accession>A0AA88L6V2</accession>
<keyword evidence="1" id="KW-0732">Signal</keyword>
<comment type="caution">
    <text evidence="2">The sequence shown here is derived from an EMBL/GenBank/DDBJ whole genome shotgun (WGS) entry which is preliminary data.</text>
</comment>
<protein>
    <submittedName>
        <fullName evidence="2">Uncharacterized protein</fullName>
    </submittedName>
</protein>
<proteinExistence type="predicted"/>
<dbReference type="Proteomes" id="UP001187531">
    <property type="component" value="Unassembled WGS sequence"/>
</dbReference>
<dbReference type="AlphaFoldDB" id="A0AA88L6V2"/>
<reference evidence="2" key="1">
    <citation type="submission" date="2023-07" db="EMBL/GenBank/DDBJ databases">
        <title>Chromosome-level genome assembly of Artemia franciscana.</title>
        <authorList>
            <person name="Jo E."/>
        </authorList>
    </citation>
    <scope>NUCLEOTIDE SEQUENCE</scope>
    <source>
        <tissue evidence="2">Whole body</tissue>
    </source>
</reference>
<dbReference type="EMBL" id="JAVRJZ010000012">
    <property type="protein sequence ID" value="KAK2715109.1"/>
    <property type="molecule type" value="Genomic_DNA"/>
</dbReference>
<evidence type="ECO:0000313" key="3">
    <source>
        <dbReference type="Proteomes" id="UP001187531"/>
    </source>
</evidence>
<keyword evidence="3" id="KW-1185">Reference proteome</keyword>
<feature type="signal peptide" evidence="1">
    <location>
        <begin position="1"/>
        <end position="27"/>
    </location>
</feature>
<evidence type="ECO:0000256" key="1">
    <source>
        <dbReference type="SAM" id="SignalP"/>
    </source>
</evidence>
<gene>
    <name evidence="2" type="ORF">QYM36_009934</name>
</gene>
<sequence>MIGALAIWPCKALLFLVVLVQERSVNGILEFNGRSFSPPKFVEKGNWIPSSLLTFSEHWISNSDADDTFQSGSDSSETINFQSSAPKGALVSRTDAPSNPSEGEIETATWYVKIDNLKNHRFETSNLEPPQDSSTVYAQITENPSLPQNVLYNNSMISQYIPDEYGELREELKGYYFVPSDALKSSPVGASLLFDNPQKMLLEKPNVYNYEYYQNFGTKEEMPNTPKRKNIPHYHDPIVDPDGYQNSGYKPYPQQLPIYIRHRKPVKSVSFYKKPKKPVFNRMMDFLNGFQDRKASNHHKIKEIQSPNYENSVGFHREAINTQNQYTGSDTPYEQYGTRQPNIPTQLKDKQSTLQSYFDQSSSSVGQIRYRDPTKQVKNTQKPSSLVDRMVESVHTYFQRGYAAKKRKPYENQKIADGSISTAPIGGLGLAAAIASVIWYGISKGTTPVVTARTEGRLADTDLLFRNIDNLENILDDEKFIEKYSNNSSTFADMVKELVVYLAKKEQKK</sequence>
<organism evidence="2 3">
    <name type="scientific">Artemia franciscana</name>
    <name type="common">Brine shrimp</name>
    <name type="synonym">Artemia sanfranciscana</name>
    <dbReference type="NCBI Taxonomy" id="6661"/>
    <lineage>
        <taxon>Eukaryota</taxon>
        <taxon>Metazoa</taxon>
        <taxon>Ecdysozoa</taxon>
        <taxon>Arthropoda</taxon>
        <taxon>Crustacea</taxon>
        <taxon>Branchiopoda</taxon>
        <taxon>Anostraca</taxon>
        <taxon>Artemiidae</taxon>
        <taxon>Artemia</taxon>
    </lineage>
</organism>